<feature type="region of interest" description="Disordered" evidence="1">
    <location>
        <begin position="1"/>
        <end position="22"/>
    </location>
</feature>
<accession>G0PBX7</accession>
<feature type="region of interest" description="Disordered" evidence="1">
    <location>
        <begin position="59"/>
        <end position="100"/>
    </location>
</feature>
<dbReference type="Proteomes" id="UP000008068">
    <property type="component" value="Unassembled WGS sequence"/>
</dbReference>
<evidence type="ECO:0000256" key="1">
    <source>
        <dbReference type="SAM" id="MobiDB-lite"/>
    </source>
</evidence>
<organism evidence="3">
    <name type="scientific">Caenorhabditis brenneri</name>
    <name type="common">Nematode worm</name>
    <dbReference type="NCBI Taxonomy" id="135651"/>
    <lineage>
        <taxon>Eukaryota</taxon>
        <taxon>Metazoa</taxon>
        <taxon>Ecdysozoa</taxon>
        <taxon>Nematoda</taxon>
        <taxon>Chromadorea</taxon>
        <taxon>Rhabditida</taxon>
        <taxon>Rhabditina</taxon>
        <taxon>Rhabditomorpha</taxon>
        <taxon>Rhabditoidea</taxon>
        <taxon>Rhabditidae</taxon>
        <taxon>Peloderinae</taxon>
        <taxon>Caenorhabditis</taxon>
    </lineage>
</organism>
<dbReference type="EMBL" id="GL380222">
    <property type="protein sequence ID" value="EGT50709.1"/>
    <property type="molecule type" value="Genomic_DNA"/>
</dbReference>
<dbReference type="HOGENOM" id="CLU_1994621_0_0_1"/>
<reference evidence="3" key="1">
    <citation type="submission" date="2011-07" db="EMBL/GenBank/DDBJ databases">
        <authorList>
            <consortium name="Caenorhabditis brenneri Sequencing and Analysis Consortium"/>
            <person name="Wilson R.K."/>
        </authorList>
    </citation>
    <scope>NUCLEOTIDE SEQUENCE [LARGE SCALE GENOMIC DNA]</scope>
    <source>
        <strain evidence="3">PB2801</strain>
    </source>
</reference>
<evidence type="ECO:0000313" key="2">
    <source>
        <dbReference type="EMBL" id="EGT50709.1"/>
    </source>
</evidence>
<gene>
    <name evidence="2" type="ORF">CAEBREN_30623</name>
</gene>
<proteinExistence type="predicted"/>
<dbReference type="InParanoid" id="G0PBX7"/>
<feature type="compositionally biased region" description="Basic and acidic residues" evidence="1">
    <location>
        <begin position="79"/>
        <end position="100"/>
    </location>
</feature>
<dbReference type="AlphaFoldDB" id="G0PBX7"/>
<sequence length="125" mass="13817">MKKKKKSQNDTTLVLKNKKSPSESLPSAFLFLKVILKEDRRISSSSTLFLRGAQLFSSAPAAPAPQRTTEMREGRRRNMWIDRNDGGGGEEGKGNVKQREGPEALSFSLCPLIFPDVSPSFGVFS</sequence>
<evidence type="ECO:0000313" key="3">
    <source>
        <dbReference type="Proteomes" id="UP000008068"/>
    </source>
</evidence>
<name>G0PBX7_CAEBE</name>
<keyword evidence="3" id="KW-1185">Reference proteome</keyword>
<protein>
    <submittedName>
        <fullName evidence="2">Uncharacterized protein</fullName>
    </submittedName>
</protein>